<name>A0A9Q4L1I5_9EURY</name>
<dbReference type="SUPFAM" id="SSF56235">
    <property type="entry name" value="N-terminal nucleophile aminohydrolases (Ntn hydrolases)"/>
    <property type="match status" value="1"/>
</dbReference>
<reference evidence="1" key="1">
    <citation type="submission" date="2022-06" db="EMBL/GenBank/DDBJ databases">
        <title>Natrinema sp. a new haloarchaeum isolate from saline soil.</title>
        <authorList>
            <person name="Strakova D."/>
            <person name="Galisteo C."/>
            <person name="Sanchez-Porro C."/>
            <person name="Ventosa A."/>
        </authorList>
    </citation>
    <scope>NUCLEOTIDE SEQUENCE</scope>
    <source>
        <strain evidence="1">S1CR25-10</strain>
    </source>
</reference>
<accession>A0A9Q4L1I5</accession>
<evidence type="ECO:0000313" key="2">
    <source>
        <dbReference type="Proteomes" id="UP001154061"/>
    </source>
</evidence>
<proteinExistence type="predicted"/>
<sequence>MLKDQLMGRFFLTNNEDVFETAKEVNLNAGFEENGVISEPTVKGAIYDKRVKSVDNFRELEDGREVAAVGAPLATGEFGVGPVADLYQTAGDLSDHDEELFGHYALIENDGGSVRVRVDPLGTYSVYYHATDSEFFVSNSLDLIARCTDNISVDRNGLLENMLFLTNLSNMTPFEDVYKLDGATVLSLEDTLSTENVGVRSQTISYDSFDDAVEKYAARINEVMSDVAKSNCNIGLTLTGGSDSRTLLAGLFANDVRPTVMCGRGHTPFDASDRDLEINMMIADKYSLDQYSINWNHDPLSVDDESREENFQRYGFHYTYRGGSANVFEELEGGISPYPDVMMLGYGTQFTNSNPWNKFDEQSEYNIQALIDDLANFDLSVVDNEEGFREYLADAILSRNDINVGETMTGSELLNTHYKLRNYSPGRFVTFLNEFTYLFSPLLTLHLQEPLYNFPSEFRSEQRFQLEVISYLQDELLDIPLHSGNRVANDPAKSKQLIDKFNLGEWIKQVPTPLEYLIRYGYYHATGKIQYKDDIMGHYSDEERDRINDFYESKIEDLDVSLNLNLPESKPNVIMNNLYLTLYGIERLTDERNGDKVE</sequence>
<comment type="caution">
    <text evidence="1">The sequence shown here is derived from an EMBL/GenBank/DDBJ whole genome shotgun (WGS) entry which is preliminary data.</text>
</comment>
<dbReference type="Proteomes" id="UP001154061">
    <property type="component" value="Unassembled WGS sequence"/>
</dbReference>
<evidence type="ECO:0008006" key="3">
    <source>
        <dbReference type="Google" id="ProtNLM"/>
    </source>
</evidence>
<dbReference type="EMBL" id="JAMQOT010000003">
    <property type="protein sequence ID" value="MDF9745869.1"/>
    <property type="molecule type" value="Genomic_DNA"/>
</dbReference>
<evidence type="ECO:0000313" key="1">
    <source>
        <dbReference type="EMBL" id="MDF9745869.1"/>
    </source>
</evidence>
<dbReference type="RefSeq" id="WP_277521370.1">
    <property type="nucleotide sequence ID" value="NZ_JAMQOT010000003.1"/>
</dbReference>
<organism evidence="1 2">
    <name type="scientific">Natrinema salsiterrestre</name>
    <dbReference type="NCBI Taxonomy" id="2950540"/>
    <lineage>
        <taxon>Archaea</taxon>
        <taxon>Methanobacteriati</taxon>
        <taxon>Methanobacteriota</taxon>
        <taxon>Stenosarchaea group</taxon>
        <taxon>Halobacteria</taxon>
        <taxon>Halobacteriales</taxon>
        <taxon>Natrialbaceae</taxon>
        <taxon>Natrinema</taxon>
    </lineage>
</organism>
<protein>
    <recommendedName>
        <fullName evidence="3">Asparagine synthase</fullName>
    </recommendedName>
</protein>
<gene>
    <name evidence="1" type="ORF">NDI89_09770</name>
</gene>
<dbReference type="InterPro" id="IPR029055">
    <property type="entry name" value="Ntn_hydrolases_N"/>
</dbReference>
<keyword evidence="2" id="KW-1185">Reference proteome</keyword>
<dbReference type="AlphaFoldDB" id="A0A9Q4L1I5"/>